<proteinExistence type="predicted"/>
<evidence type="ECO:0000313" key="2">
    <source>
        <dbReference type="EMBL" id="EFB30413.1"/>
    </source>
</evidence>
<dbReference type="STRING" id="649760.HMPREF0971_03268"/>
<gene>
    <name evidence="2" type="ORF">HMPREF0971_03268</name>
</gene>
<sequence>MRELSFTAYLSLVYPTFFLCVFLSHRSFSFQVPYKGRDERMQGF</sequence>
<evidence type="ECO:0000313" key="3">
    <source>
        <dbReference type="Proteomes" id="UP000004079"/>
    </source>
</evidence>
<name>D1QW73_9BACT</name>
<keyword evidence="1" id="KW-1133">Transmembrane helix</keyword>
<reference evidence="2 3" key="1">
    <citation type="submission" date="2009-11" db="EMBL/GenBank/DDBJ databases">
        <authorList>
            <person name="Weinstock G."/>
            <person name="Sodergren E."/>
            <person name="Clifton S."/>
            <person name="Fulton L."/>
            <person name="Fulton B."/>
            <person name="Courtney L."/>
            <person name="Fronick C."/>
            <person name="Harrison M."/>
            <person name="Strong C."/>
            <person name="Farmer C."/>
            <person name="Delahaunty K."/>
            <person name="Markovic C."/>
            <person name="Hall O."/>
            <person name="Minx P."/>
            <person name="Tomlinson C."/>
            <person name="Mitreva M."/>
            <person name="Nelson J."/>
            <person name="Hou S."/>
            <person name="Wollam A."/>
            <person name="Pepin K.H."/>
            <person name="Johnson M."/>
            <person name="Bhonagiri V."/>
            <person name="Nash W.E."/>
            <person name="Warren W."/>
            <person name="Chinwalla A."/>
            <person name="Mardis E.R."/>
            <person name="Wilson R.K."/>
        </authorList>
    </citation>
    <scope>NUCLEOTIDE SEQUENCE [LARGE SCALE GENOMIC DNA]</scope>
    <source>
        <strain evidence="2 3">F0302</strain>
    </source>
</reference>
<keyword evidence="1" id="KW-0472">Membrane</keyword>
<dbReference type="HOGENOM" id="CLU_3220232_0_0_10"/>
<dbReference type="AlphaFoldDB" id="D1QW73"/>
<evidence type="ECO:0000256" key="1">
    <source>
        <dbReference type="SAM" id="Phobius"/>
    </source>
</evidence>
<comment type="caution">
    <text evidence="2">The sequence shown here is derived from an EMBL/GenBank/DDBJ whole genome shotgun (WGS) entry which is preliminary data.</text>
</comment>
<organism evidence="2 3">
    <name type="scientific">Segatella oris F0302</name>
    <dbReference type="NCBI Taxonomy" id="649760"/>
    <lineage>
        <taxon>Bacteria</taxon>
        <taxon>Pseudomonadati</taxon>
        <taxon>Bacteroidota</taxon>
        <taxon>Bacteroidia</taxon>
        <taxon>Bacteroidales</taxon>
        <taxon>Prevotellaceae</taxon>
        <taxon>Segatella</taxon>
    </lineage>
</organism>
<dbReference type="Proteomes" id="UP000004079">
    <property type="component" value="Unassembled WGS sequence"/>
</dbReference>
<dbReference type="EMBL" id="ACUZ02000066">
    <property type="protein sequence ID" value="EFB30413.1"/>
    <property type="molecule type" value="Genomic_DNA"/>
</dbReference>
<feature type="transmembrane region" description="Helical" evidence="1">
    <location>
        <begin position="6"/>
        <end position="25"/>
    </location>
</feature>
<keyword evidence="1" id="KW-0812">Transmembrane</keyword>
<protein>
    <submittedName>
        <fullName evidence="2">Uncharacterized protein</fullName>
    </submittedName>
</protein>
<accession>D1QW73</accession>